<accession>L5M0Y1</accession>
<feature type="compositionally biased region" description="Polar residues" evidence="1">
    <location>
        <begin position="37"/>
        <end position="52"/>
    </location>
</feature>
<name>L5M0Y1_MYODS</name>
<proteinExistence type="predicted"/>
<reference evidence="3" key="1">
    <citation type="journal article" date="2013" name="Science">
        <title>Comparative analysis of bat genomes provides insight into the evolution of flight and immunity.</title>
        <authorList>
            <person name="Zhang G."/>
            <person name="Cowled C."/>
            <person name="Shi Z."/>
            <person name="Huang Z."/>
            <person name="Bishop-Lilly K.A."/>
            <person name="Fang X."/>
            <person name="Wynne J.W."/>
            <person name="Xiong Z."/>
            <person name="Baker M.L."/>
            <person name="Zhao W."/>
            <person name="Tachedjian M."/>
            <person name="Zhu Y."/>
            <person name="Zhou P."/>
            <person name="Jiang X."/>
            <person name="Ng J."/>
            <person name="Yang L."/>
            <person name="Wu L."/>
            <person name="Xiao J."/>
            <person name="Feng Y."/>
            <person name="Chen Y."/>
            <person name="Sun X."/>
            <person name="Zhang Y."/>
            <person name="Marsh G.A."/>
            <person name="Crameri G."/>
            <person name="Broder C.C."/>
            <person name="Frey K.G."/>
            <person name="Wang L.F."/>
            <person name="Wang J."/>
        </authorList>
    </citation>
    <scope>NUCLEOTIDE SEQUENCE [LARGE SCALE GENOMIC DNA]</scope>
</reference>
<evidence type="ECO:0000256" key="1">
    <source>
        <dbReference type="SAM" id="MobiDB-lite"/>
    </source>
</evidence>
<evidence type="ECO:0000313" key="2">
    <source>
        <dbReference type="EMBL" id="ELK31986.1"/>
    </source>
</evidence>
<protein>
    <submittedName>
        <fullName evidence="2">Uncharacterized protein</fullName>
    </submittedName>
</protein>
<dbReference type="Proteomes" id="UP000010556">
    <property type="component" value="Unassembled WGS sequence"/>
</dbReference>
<feature type="region of interest" description="Disordered" evidence="1">
    <location>
        <begin position="1"/>
        <end position="79"/>
    </location>
</feature>
<dbReference type="AlphaFoldDB" id="L5M0Y1"/>
<gene>
    <name evidence="2" type="ORF">MDA_GLEAN10005230</name>
</gene>
<organism evidence="2 3">
    <name type="scientific">Myotis davidii</name>
    <name type="common">David's myotis</name>
    <dbReference type="NCBI Taxonomy" id="225400"/>
    <lineage>
        <taxon>Eukaryota</taxon>
        <taxon>Metazoa</taxon>
        <taxon>Chordata</taxon>
        <taxon>Craniata</taxon>
        <taxon>Vertebrata</taxon>
        <taxon>Euteleostomi</taxon>
        <taxon>Mammalia</taxon>
        <taxon>Eutheria</taxon>
        <taxon>Laurasiatheria</taxon>
        <taxon>Chiroptera</taxon>
        <taxon>Yangochiroptera</taxon>
        <taxon>Vespertilionidae</taxon>
        <taxon>Myotis</taxon>
    </lineage>
</organism>
<sequence>MQPGEQARAVLADPTLRLSAPRRRQQQQQQRRVHELSSGTQTPIFYQENSPLRFSRDVGGGSRDGRINSNRFHASGLNN</sequence>
<keyword evidence="3" id="KW-1185">Reference proteome</keyword>
<dbReference type="EMBL" id="KB105941">
    <property type="protein sequence ID" value="ELK31986.1"/>
    <property type="molecule type" value="Genomic_DNA"/>
</dbReference>
<evidence type="ECO:0000313" key="3">
    <source>
        <dbReference type="Proteomes" id="UP000010556"/>
    </source>
</evidence>
<feature type="compositionally biased region" description="Polar residues" evidence="1">
    <location>
        <begin position="67"/>
        <end position="79"/>
    </location>
</feature>